<evidence type="ECO:0000313" key="1">
    <source>
        <dbReference type="EMBL" id="JAE16629.1"/>
    </source>
</evidence>
<protein>
    <submittedName>
        <fullName evidence="1">Uncharacterized protein</fullName>
    </submittedName>
</protein>
<reference evidence="1" key="2">
    <citation type="journal article" date="2015" name="Data Brief">
        <title>Shoot transcriptome of the giant reed, Arundo donax.</title>
        <authorList>
            <person name="Barrero R.A."/>
            <person name="Guerrero F.D."/>
            <person name="Moolhuijzen P."/>
            <person name="Goolsby J.A."/>
            <person name="Tidwell J."/>
            <person name="Bellgard S.E."/>
            <person name="Bellgard M.I."/>
        </authorList>
    </citation>
    <scope>NUCLEOTIDE SEQUENCE</scope>
    <source>
        <tissue evidence="1">Shoot tissue taken approximately 20 cm above the soil surface</tissue>
    </source>
</reference>
<sequence length="75" mass="8189">MRRQQRRIRHLPVARVLPSTVAHGGATPRQARRRRRWVGMGLAAAAGCYSSHEQARGSGSHGRAFNLWCGAAACP</sequence>
<accession>A0A0A9FZL7</accession>
<organism evidence="1">
    <name type="scientific">Arundo donax</name>
    <name type="common">Giant reed</name>
    <name type="synonym">Donax arundinaceus</name>
    <dbReference type="NCBI Taxonomy" id="35708"/>
    <lineage>
        <taxon>Eukaryota</taxon>
        <taxon>Viridiplantae</taxon>
        <taxon>Streptophyta</taxon>
        <taxon>Embryophyta</taxon>
        <taxon>Tracheophyta</taxon>
        <taxon>Spermatophyta</taxon>
        <taxon>Magnoliopsida</taxon>
        <taxon>Liliopsida</taxon>
        <taxon>Poales</taxon>
        <taxon>Poaceae</taxon>
        <taxon>PACMAD clade</taxon>
        <taxon>Arundinoideae</taxon>
        <taxon>Arundineae</taxon>
        <taxon>Arundo</taxon>
    </lineage>
</organism>
<reference evidence="1" key="1">
    <citation type="submission" date="2014-09" db="EMBL/GenBank/DDBJ databases">
        <authorList>
            <person name="Magalhaes I.L.F."/>
            <person name="Oliveira U."/>
            <person name="Santos F.R."/>
            <person name="Vidigal T.H.D.A."/>
            <person name="Brescovit A.D."/>
            <person name="Santos A.J."/>
        </authorList>
    </citation>
    <scope>NUCLEOTIDE SEQUENCE</scope>
    <source>
        <tissue evidence="1">Shoot tissue taken approximately 20 cm above the soil surface</tissue>
    </source>
</reference>
<proteinExistence type="predicted"/>
<name>A0A0A9FZL7_ARUDO</name>
<dbReference type="EMBL" id="GBRH01181267">
    <property type="protein sequence ID" value="JAE16629.1"/>
    <property type="molecule type" value="Transcribed_RNA"/>
</dbReference>
<dbReference type="AlphaFoldDB" id="A0A0A9FZL7"/>